<comment type="caution">
    <text evidence="1">The sequence shown here is derived from an EMBL/GenBank/DDBJ whole genome shotgun (WGS) entry which is preliminary data.</text>
</comment>
<dbReference type="OrthoDB" id="5517406at2"/>
<accession>A0A3A8JMF8</accession>
<gene>
    <name evidence="1" type="ORF">D7V88_04195</name>
</gene>
<sequence>MTVYDEAGESAVMRAVDGQALHATNEALKLSYRIVPEVIGPDAVRYKIYNDYDLDSASPIEVIEARADGQVHRGLRASFSVSVTTIDERPLDVNPLAAPSPDEQGITCCITCGKWKYCCTPSPGYCCTISTSCGLGCRVCK</sequence>
<name>A0A3A8JMF8_9BACT</name>
<evidence type="ECO:0000313" key="1">
    <source>
        <dbReference type="EMBL" id="RKG92980.1"/>
    </source>
</evidence>
<dbReference type="AlphaFoldDB" id="A0A3A8JMF8"/>
<proteinExistence type="predicted"/>
<reference evidence="2" key="1">
    <citation type="submission" date="2018-09" db="EMBL/GenBank/DDBJ databases">
        <authorList>
            <person name="Livingstone P.G."/>
            <person name="Whitworth D.E."/>
        </authorList>
    </citation>
    <scope>NUCLEOTIDE SEQUENCE [LARGE SCALE GENOMIC DNA]</scope>
    <source>
        <strain evidence="2">CA054A</strain>
    </source>
</reference>
<evidence type="ECO:0000313" key="2">
    <source>
        <dbReference type="Proteomes" id="UP000268094"/>
    </source>
</evidence>
<dbReference type="EMBL" id="RAVZ01000016">
    <property type="protein sequence ID" value="RKG92980.1"/>
    <property type="molecule type" value="Genomic_DNA"/>
</dbReference>
<keyword evidence="2" id="KW-1185">Reference proteome</keyword>
<protein>
    <submittedName>
        <fullName evidence="1">Uncharacterized protein</fullName>
    </submittedName>
</protein>
<organism evidence="1 2">
    <name type="scientific">Corallococcus terminator</name>
    <dbReference type="NCBI Taxonomy" id="2316733"/>
    <lineage>
        <taxon>Bacteria</taxon>
        <taxon>Pseudomonadati</taxon>
        <taxon>Myxococcota</taxon>
        <taxon>Myxococcia</taxon>
        <taxon>Myxococcales</taxon>
        <taxon>Cystobacterineae</taxon>
        <taxon>Myxococcaceae</taxon>
        <taxon>Corallococcus</taxon>
    </lineage>
</organism>
<dbReference type="Proteomes" id="UP000268094">
    <property type="component" value="Unassembled WGS sequence"/>
</dbReference>